<evidence type="ECO:0008006" key="4">
    <source>
        <dbReference type="Google" id="ProtNLM"/>
    </source>
</evidence>
<organism evidence="2 3">
    <name type="scientific">Portunus trituberculatus</name>
    <name type="common">Swimming crab</name>
    <name type="synonym">Neptunus trituberculatus</name>
    <dbReference type="NCBI Taxonomy" id="210409"/>
    <lineage>
        <taxon>Eukaryota</taxon>
        <taxon>Metazoa</taxon>
        <taxon>Ecdysozoa</taxon>
        <taxon>Arthropoda</taxon>
        <taxon>Crustacea</taxon>
        <taxon>Multicrustacea</taxon>
        <taxon>Malacostraca</taxon>
        <taxon>Eumalacostraca</taxon>
        <taxon>Eucarida</taxon>
        <taxon>Decapoda</taxon>
        <taxon>Pleocyemata</taxon>
        <taxon>Brachyura</taxon>
        <taxon>Eubrachyura</taxon>
        <taxon>Portunoidea</taxon>
        <taxon>Portunidae</taxon>
        <taxon>Portuninae</taxon>
        <taxon>Portunus</taxon>
    </lineage>
</organism>
<keyword evidence="1" id="KW-0732">Signal</keyword>
<dbReference type="Proteomes" id="UP000324222">
    <property type="component" value="Unassembled WGS sequence"/>
</dbReference>
<sequence length="81" mass="9059">MTPVQPPHTSALAFVVLLLPSLYRLFPPHPSRTSSPTHSLLLSPPHRTPPHSSFHACVVANSFRLTREPLCLRHEASHPQR</sequence>
<reference evidence="2 3" key="1">
    <citation type="submission" date="2019-05" db="EMBL/GenBank/DDBJ databases">
        <title>Another draft genome of Portunus trituberculatus and its Hox gene families provides insights of decapod evolution.</title>
        <authorList>
            <person name="Jeong J.-H."/>
            <person name="Song I."/>
            <person name="Kim S."/>
            <person name="Choi T."/>
            <person name="Kim D."/>
            <person name="Ryu S."/>
            <person name="Kim W."/>
        </authorList>
    </citation>
    <scope>NUCLEOTIDE SEQUENCE [LARGE SCALE GENOMIC DNA]</scope>
    <source>
        <tissue evidence="2">Muscle</tissue>
    </source>
</reference>
<protein>
    <recommendedName>
        <fullName evidence="4">Secreted protein</fullName>
    </recommendedName>
</protein>
<accession>A0A5B7K1E1</accession>
<proteinExistence type="predicted"/>
<keyword evidence="3" id="KW-1185">Reference proteome</keyword>
<name>A0A5B7K1E1_PORTR</name>
<evidence type="ECO:0000256" key="1">
    <source>
        <dbReference type="SAM" id="SignalP"/>
    </source>
</evidence>
<dbReference type="EMBL" id="VSRR010114122">
    <property type="protein sequence ID" value="MPC98444.1"/>
    <property type="molecule type" value="Genomic_DNA"/>
</dbReference>
<feature type="chain" id="PRO_5023035407" description="Secreted protein" evidence="1">
    <location>
        <begin position="26"/>
        <end position="81"/>
    </location>
</feature>
<comment type="caution">
    <text evidence="2">The sequence shown here is derived from an EMBL/GenBank/DDBJ whole genome shotgun (WGS) entry which is preliminary data.</text>
</comment>
<evidence type="ECO:0000313" key="2">
    <source>
        <dbReference type="EMBL" id="MPC98444.1"/>
    </source>
</evidence>
<gene>
    <name evidence="2" type="ORF">E2C01_093815</name>
</gene>
<evidence type="ECO:0000313" key="3">
    <source>
        <dbReference type="Proteomes" id="UP000324222"/>
    </source>
</evidence>
<feature type="signal peptide" evidence="1">
    <location>
        <begin position="1"/>
        <end position="25"/>
    </location>
</feature>
<dbReference type="AlphaFoldDB" id="A0A5B7K1E1"/>